<dbReference type="PANTHER" id="PTHR30290:SF64">
    <property type="entry name" value="ABC TRANSPORTER PERIPLASMIC BINDING PROTEIN"/>
    <property type="match status" value="1"/>
</dbReference>
<reference evidence="4 5" key="1">
    <citation type="submission" date="2019-09" db="EMBL/GenBank/DDBJ databases">
        <authorList>
            <person name="Li Y."/>
        </authorList>
    </citation>
    <scope>NUCLEOTIDE SEQUENCE [LARGE SCALE GENOMIC DNA]</scope>
    <source>
        <strain evidence="4 5">L3-3HA</strain>
    </source>
</reference>
<dbReference type="Gene3D" id="3.10.105.10">
    <property type="entry name" value="Dipeptide-binding Protein, Domain 3"/>
    <property type="match status" value="1"/>
</dbReference>
<dbReference type="Gene3D" id="3.40.190.10">
    <property type="entry name" value="Periplasmic binding protein-like II"/>
    <property type="match status" value="1"/>
</dbReference>
<dbReference type="AlphaFoldDB" id="A0A5J5FRM9"/>
<dbReference type="GO" id="GO:0042884">
    <property type="term" value="P:microcin transport"/>
    <property type="evidence" value="ECO:0007669"/>
    <property type="project" value="TreeGrafter"/>
</dbReference>
<evidence type="ECO:0000313" key="4">
    <source>
        <dbReference type="EMBL" id="KAA8995257.1"/>
    </source>
</evidence>
<dbReference type="Pfam" id="PF00496">
    <property type="entry name" value="SBP_bac_5"/>
    <property type="match status" value="1"/>
</dbReference>
<gene>
    <name evidence="4" type="ORF">FJU30_24915</name>
</gene>
<protein>
    <submittedName>
        <fullName evidence="4">ABC transporter substrate-binding protein</fullName>
    </submittedName>
</protein>
<name>A0A5J5FRM9_9GAMM</name>
<comment type="caution">
    <text evidence="4">The sequence shown here is derived from an EMBL/GenBank/DDBJ whole genome shotgun (WGS) entry which is preliminary data.</text>
</comment>
<dbReference type="GO" id="GO:0030288">
    <property type="term" value="C:outer membrane-bounded periplasmic space"/>
    <property type="evidence" value="ECO:0007669"/>
    <property type="project" value="TreeGrafter"/>
</dbReference>
<dbReference type="OrthoDB" id="9803988at2"/>
<keyword evidence="5" id="KW-1185">Reference proteome</keyword>
<feature type="chain" id="PRO_5023938096" evidence="2">
    <location>
        <begin position="21"/>
        <end position="602"/>
    </location>
</feature>
<dbReference type="RefSeq" id="WP_150437658.1">
    <property type="nucleotide sequence ID" value="NZ_VYKJ01000021.1"/>
</dbReference>
<feature type="signal peptide" evidence="2">
    <location>
        <begin position="1"/>
        <end position="20"/>
    </location>
</feature>
<dbReference type="CDD" id="cd08497">
    <property type="entry name" value="MbnE-like"/>
    <property type="match status" value="1"/>
</dbReference>
<evidence type="ECO:0000256" key="1">
    <source>
        <dbReference type="ARBA" id="ARBA00022729"/>
    </source>
</evidence>
<dbReference type="InterPro" id="IPR030678">
    <property type="entry name" value="Peptide/Ni-bd"/>
</dbReference>
<keyword evidence="1 2" id="KW-0732">Signal</keyword>
<evidence type="ECO:0000313" key="5">
    <source>
        <dbReference type="Proteomes" id="UP000335415"/>
    </source>
</evidence>
<feature type="domain" description="Solute-binding protein family 5" evidence="3">
    <location>
        <begin position="99"/>
        <end position="497"/>
    </location>
</feature>
<sequence length="602" mass="69626">MFQRIAIAVLLCTLHFGLQAEDRQQGFSFALLGEPKYAQGFQHFDYVNPDAPRGGAITLSAIGTYDNFNRYSMRGSPAARTERMYDSLFTASEDEPASYYPLVAESARYPADYRWIEITLNPDASFHDGTPILASDVAFTFTKFMTEGVPQFRLYYKGTTVKAIAPRTVRIELPKPDKDQLLSLFTLPIMPEKFWRQHKLNEPLAFPPPGSGPYRITAYRMGQYVTWSRVKDYWGADLPVNRGRFNFDQIRYDYYLDDNVALEAFKAGAYDFRMESSPKHWATQYQGGNFARGFIVRQDWANQSAQDTRWLAFNIKRPLFADRRVRQALSLLFDFNWMNKALYYQSWQRTDSYFQNTDYAARGEPDAAERAWLTPLADQIPPEVFGPALRPAVSDGSGYNRDHLLQALEMLRQAGWELKNQQLVNRQTGKPFTFELLLLSGSNSQYVLPFQHNLRRLGINMTLREVDSSQFINRVRSRDFDMIPTVYSAFEYPNPDLQIFWSSQYIDSSYNRSGVQDPAIDRLIELIVQHQGQPEALLSLGRALDRVLTWNQFMIPMWYSNHDRFAYWDKFSMPASRPSRSLGVDGWWYDAGKAARLPAARR</sequence>
<dbReference type="PIRSF" id="PIRSF002741">
    <property type="entry name" value="MppA"/>
    <property type="match status" value="1"/>
</dbReference>
<dbReference type="SUPFAM" id="SSF53850">
    <property type="entry name" value="Periplasmic binding protein-like II"/>
    <property type="match status" value="1"/>
</dbReference>
<accession>A0A5J5FRM9</accession>
<dbReference type="Proteomes" id="UP000335415">
    <property type="component" value="Unassembled WGS sequence"/>
</dbReference>
<dbReference type="GO" id="GO:0015833">
    <property type="term" value="P:peptide transport"/>
    <property type="evidence" value="ECO:0007669"/>
    <property type="project" value="TreeGrafter"/>
</dbReference>
<evidence type="ECO:0000256" key="2">
    <source>
        <dbReference type="SAM" id="SignalP"/>
    </source>
</evidence>
<dbReference type="EMBL" id="VYKJ01000021">
    <property type="protein sequence ID" value="KAA8995257.1"/>
    <property type="molecule type" value="Genomic_DNA"/>
</dbReference>
<dbReference type="InterPro" id="IPR000914">
    <property type="entry name" value="SBP_5_dom"/>
</dbReference>
<proteinExistence type="predicted"/>
<dbReference type="PANTHER" id="PTHR30290">
    <property type="entry name" value="PERIPLASMIC BINDING COMPONENT OF ABC TRANSPORTER"/>
    <property type="match status" value="1"/>
</dbReference>
<dbReference type="InterPro" id="IPR039424">
    <property type="entry name" value="SBP_5"/>
</dbReference>
<dbReference type="GO" id="GO:0043190">
    <property type="term" value="C:ATP-binding cassette (ABC) transporter complex"/>
    <property type="evidence" value="ECO:0007669"/>
    <property type="project" value="InterPro"/>
</dbReference>
<dbReference type="FunFam" id="3.10.105.10:FF:000005">
    <property type="entry name" value="ABC transporter substrate-binding protein"/>
    <property type="match status" value="1"/>
</dbReference>
<evidence type="ECO:0000259" key="3">
    <source>
        <dbReference type="Pfam" id="PF00496"/>
    </source>
</evidence>
<organism evidence="4 5">
    <name type="scientific">Affinibrenneria salicis</name>
    <dbReference type="NCBI Taxonomy" id="2590031"/>
    <lineage>
        <taxon>Bacteria</taxon>
        <taxon>Pseudomonadati</taxon>
        <taxon>Pseudomonadota</taxon>
        <taxon>Gammaproteobacteria</taxon>
        <taxon>Enterobacterales</taxon>
        <taxon>Pectobacteriaceae</taxon>
        <taxon>Affinibrenneria</taxon>
    </lineage>
</organism>
<dbReference type="GO" id="GO:1904680">
    <property type="term" value="F:peptide transmembrane transporter activity"/>
    <property type="evidence" value="ECO:0007669"/>
    <property type="project" value="TreeGrafter"/>
</dbReference>